<evidence type="ECO:0000256" key="1">
    <source>
        <dbReference type="SAM" id="MobiDB-lite"/>
    </source>
</evidence>
<evidence type="ECO:0000313" key="2">
    <source>
        <dbReference type="EMBL" id="KYO31716.1"/>
    </source>
</evidence>
<proteinExistence type="predicted"/>
<protein>
    <submittedName>
        <fullName evidence="2">Uncharacterized protein</fullName>
    </submittedName>
</protein>
<name>A0A151N4G1_ALLMI</name>
<comment type="caution">
    <text evidence="2">The sequence shown here is derived from an EMBL/GenBank/DDBJ whole genome shotgun (WGS) entry which is preliminary data.</text>
</comment>
<accession>A0A151N4G1</accession>
<sequence length="88" mass="8818">MAGGCAGGVITESPACPAPPPRHVSGSAVGACGAELVCVTAPPTVLTATASAPSSRGAGRRVREARTPQPVPGTRYLFQTLLKSDFID</sequence>
<feature type="region of interest" description="Disordered" evidence="1">
    <location>
        <begin position="49"/>
        <end position="72"/>
    </location>
</feature>
<evidence type="ECO:0000313" key="3">
    <source>
        <dbReference type="Proteomes" id="UP000050525"/>
    </source>
</evidence>
<keyword evidence="3" id="KW-1185">Reference proteome</keyword>
<dbReference type="Proteomes" id="UP000050525">
    <property type="component" value="Unassembled WGS sequence"/>
</dbReference>
<dbReference type="EMBL" id="AKHW03004053">
    <property type="protein sequence ID" value="KYO31716.1"/>
    <property type="molecule type" value="Genomic_DNA"/>
</dbReference>
<dbReference type="AlphaFoldDB" id="A0A151N4G1"/>
<gene>
    <name evidence="2" type="ORF">Y1Q_0022807</name>
</gene>
<organism evidence="2 3">
    <name type="scientific">Alligator mississippiensis</name>
    <name type="common">American alligator</name>
    <dbReference type="NCBI Taxonomy" id="8496"/>
    <lineage>
        <taxon>Eukaryota</taxon>
        <taxon>Metazoa</taxon>
        <taxon>Chordata</taxon>
        <taxon>Craniata</taxon>
        <taxon>Vertebrata</taxon>
        <taxon>Euteleostomi</taxon>
        <taxon>Archelosauria</taxon>
        <taxon>Archosauria</taxon>
        <taxon>Crocodylia</taxon>
        <taxon>Alligatoridae</taxon>
        <taxon>Alligatorinae</taxon>
        <taxon>Alligator</taxon>
    </lineage>
</organism>
<reference evidence="2 3" key="1">
    <citation type="journal article" date="2012" name="Genome Biol.">
        <title>Sequencing three crocodilian genomes to illuminate the evolution of archosaurs and amniotes.</title>
        <authorList>
            <person name="St John J.A."/>
            <person name="Braun E.L."/>
            <person name="Isberg S.R."/>
            <person name="Miles L.G."/>
            <person name="Chong A.Y."/>
            <person name="Gongora J."/>
            <person name="Dalzell P."/>
            <person name="Moran C."/>
            <person name="Bed'hom B."/>
            <person name="Abzhanov A."/>
            <person name="Burgess S.C."/>
            <person name="Cooksey A.M."/>
            <person name="Castoe T.A."/>
            <person name="Crawford N.G."/>
            <person name="Densmore L.D."/>
            <person name="Drew J.C."/>
            <person name="Edwards S.V."/>
            <person name="Faircloth B.C."/>
            <person name="Fujita M.K."/>
            <person name="Greenwold M.J."/>
            <person name="Hoffmann F.G."/>
            <person name="Howard J.M."/>
            <person name="Iguchi T."/>
            <person name="Janes D.E."/>
            <person name="Khan S.Y."/>
            <person name="Kohno S."/>
            <person name="de Koning A.J."/>
            <person name="Lance S.L."/>
            <person name="McCarthy F.M."/>
            <person name="McCormack J.E."/>
            <person name="Merchant M.E."/>
            <person name="Peterson D.G."/>
            <person name="Pollock D.D."/>
            <person name="Pourmand N."/>
            <person name="Raney B.J."/>
            <person name="Roessler K.A."/>
            <person name="Sanford J.R."/>
            <person name="Sawyer R.H."/>
            <person name="Schmidt C.J."/>
            <person name="Triplett E.W."/>
            <person name="Tuberville T.D."/>
            <person name="Venegas-Anaya M."/>
            <person name="Howard J.T."/>
            <person name="Jarvis E.D."/>
            <person name="Guillette L.J.Jr."/>
            <person name="Glenn T.C."/>
            <person name="Green R.E."/>
            <person name="Ray D.A."/>
        </authorList>
    </citation>
    <scope>NUCLEOTIDE SEQUENCE [LARGE SCALE GENOMIC DNA]</scope>
    <source>
        <strain evidence="2">KSC_2009_1</strain>
    </source>
</reference>